<evidence type="ECO:0000256" key="1">
    <source>
        <dbReference type="ARBA" id="ARBA00022723"/>
    </source>
</evidence>
<evidence type="ECO:0000256" key="2">
    <source>
        <dbReference type="ARBA" id="ARBA00022771"/>
    </source>
</evidence>
<reference evidence="6" key="1">
    <citation type="submission" date="2019-12" db="EMBL/GenBank/DDBJ databases">
        <title>Genome sequencing and annotation of Brassica cretica.</title>
        <authorList>
            <person name="Studholme D.J."/>
            <person name="Sarris P."/>
        </authorList>
    </citation>
    <scope>NUCLEOTIDE SEQUENCE</scope>
    <source>
        <strain evidence="6">PFS-109/04</strain>
        <tissue evidence="6">Leaf</tissue>
    </source>
</reference>
<keyword evidence="4" id="KW-0812">Transmembrane</keyword>
<evidence type="ECO:0000313" key="7">
    <source>
        <dbReference type="Proteomes" id="UP000712600"/>
    </source>
</evidence>
<keyword evidence="1" id="KW-0479">Metal-binding</keyword>
<protein>
    <recommendedName>
        <fullName evidence="5">RING-CH-type domain-containing protein</fullName>
    </recommendedName>
</protein>
<keyword evidence="4" id="KW-1133">Transmembrane helix</keyword>
<dbReference type="SMART" id="SM00744">
    <property type="entry name" value="RINGv"/>
    <property type="match status" value="1"/>
</dbReference>
<comment type="caution">
    <text evidence="6">The sequence shown here is derived from an EMBL/GenBank/DDBJ whole genome shotgun (WGS) entry which is preliminary data.</text>
</comment>
<evidence type="ECO:0000256" key="3">
    <source>
        <dbReference type="ARBA" id="ARBA00022833"/>
    </source>
</evidence>
<keyword evidence="4" id="KW-0472">Membrane</keyword>
<keyword evidence="3" id="KW-0862">Zinc</keyword>
<dbReference type="Pfam" id="PF12906">
    <property type="entry name" value="RINGv"/>
    <property type="match status" value="1"/>
</dbReference>
<feature type="transmembrane region" description="Helical" evidence="4">
    <location>
        <begin position="352"/>
        <end position="372"/>
    </location>
</feature>
<dbReference type="SUPFAM" id="SSF57850">
    <property type="entry name" value="RING/U-box"/>
    <property type="match status" value="1"/>
</dbReference>
<proteinExistence type="predicted"/>
<feature type="domain" description="RING-CH-type" evidence="5">
    <location>
        <begin position="224"/>
        <end position="286"/>
    </location>
</feature>
<dbReference type="PROSITE" id="PS51292">
    <property type="entry name" value="ZF_RING_CH"/>
    <property type="match status" value="1"/>
</dbReference>
<dbReference type="AlphaFoldDB" id="A0A8S9N223"/>
<evidence type="ECO:0000313" key="6">
    <source>
        <dbReference type="EMBL" id="KAF3499054.1"/>
    </source>
</evidence>
<name>A0A8S9N223_BRACR</name>
<organism evidence="6 7">
    <name type="scientific">Brassica cretica</name>
    <name type="common">Mustard</name>
    <dbReference type="NCBI Taxonomy" id="69181"/>
    <lineage>
        <taxon>Eukaryota</taxon>
        <taxon>Viridiplantae</taxon>
        <taxon>Streptophyta</taxon>
        <taxon>Embryophyta</taxon>
        <taxon>Tracheophyta</taxon>
        <taxon>Spermatophyta</taxon>
        <taxon>Magnoliopsida</taxon>
        <taxon>eudicotyledons</taxon>
        <taxon>Gunneridae</taxon>
        <taxon>Pentapetalae</taxon>
        <taxon>rosids</taxon>
        <taxon>malvids</taxon>
        <taxon>Brassicales</taxon>
        <taxon>Brassicaceae</taxon>
        <taxon>Brassiceae</taxon>
        <taxon>Brassica</taxon>
    </lineage>
</organism>
<evidence type="ECO:0000256" key="4">
    <source>
        <dbReference type="SAM" id="Phobius"/>
    </source>
</evidence>
<keyword evidence="2" id="KW-0863">Zinc-finger</keyword>
<dbReference type="PANTHER" id="PTHR46158:SF7">
    <property type="entry name" value="RING_U-BOX SUPERFAMILY PROTEIN"/>
    <property type="match status" value="1"/>
</dbReference>
<feature type="transmembrane region" description="Helical" evidence="4">
    <location>
        <begin position="318"/>
        <end position="340"/>
    </location>
</feature>
<dbReference type="EMBL" id="QGKX02001621">
    <property type="protein sequence ID" value="KAF3499054.1"/>
    <property type="molecule type" value="Genomic_DNA"/>
</dbReference>
<evidence type="ECO:0000259" key="5">
    <source>
        <dbReference type="PROSITE" id="PS51292"/>
    </source>
</evidence>
<gene>
    <name evidence="6" type="ORF">F2Q69_00045769</name>
</gene>
<dbReference type="InterPro" id="IPR011016">
    <property type="entry name" value="Znf_RING-CH"/>
</dbReference>
<dbReference type="InterPro" id="IPR013083">
    <property type="entry name" value="Znf_RING/FYVE/PHD"/>
</dbReference>
<accession>A0A8S9N223</accession>
<sequence length="387" mass="44395">MTFLGIRQKVVESSDEIPTNFFSDKTIPTDSLEVEPFFADKYSRVIQSWLRKNELSAEITEEISPSQHERWRDLVFDIQLRPQENDFLRANGYFTPLLVPCRKDIEEGVALVYNGRDKSNIPRTWSLTNLLTPRKFKKTESLPVTPLAHSNLESMHGSYAVDDHVTSMKRERTLPIRRTRSVPTLIDKDGNVTPVGVLRVIPTPPRVDTESLEMMHEHDNGGEDVPEEEALCRICMVELGQDSEAFNMECMCKGELALAHRECTIKWFTIKGNITCDVCKQDVKNLPLTLLRVKDPQDRSSREAEHTWIQRLLTNGKVCRVLSCAVPVALPFACIIGLLAPVTSTTMVKRKYVWIFATIQFSFVVLFSHVFYSRIYVMSHFDSFFLF</sequence>
<dbReference type="PANTHER" id="PTHR46158">
    <property type="entry name" value="OS02G0165000 PROTEIN"/>
    <property type="match status" value="1"/>
</dbReference>
<dbReference type="GO" id="GO:0008270">
    <property type="term" value="F:zinc ion binding"/>
    <property type="evidence" value="ECO:0007669"/>
    <property type="project" value="UniProtKB-KW"/>
</dbReference>
<dbReference type="CDD" id="cd16495">
    <property type="entry name" value="RING_CH-C4HC3_MARCH"/>
    <property type="match status" value="1"/>
</dbReference>
<dbReference type="Gene3D" id="3.30.40.10">
    <property type="entry name" value="Zinc/RING finger domain, C3HC4 (zinc finger)"/>
    <property type="match status" value="1"/>
</dbReference>
<dbReference type="Proteomes" id="UP000712600">
    <property type="component" value="Unassembled WGS sequence"/>
</dbReference>